<keyword evidence="2" id="KW-1133">Transmembrane helix</keyword>
<dbReference type="Pfam" id="PF06808">
    <property type="entry name" value="DctM"/>
    <property type="match status" value="1"/>
</dbReference>
<dbReference type="Proteomes" id="UP000250579">
    <property type="component" value="Chromosome"/>
</dbReference>
<sequence>MKERGYPRALSAAGTAAPGTLGIIALPNVILISYGVLTSTTIGGLFVAGMTHARQLVLWVLQADKQIVSLEGYCQSHNLIYSCIYMPKH</sequence>
<keyword evidence="2" id="KW-0472">Membrane</keyword>
<accession>A0A2Z5A5E6</accession>
<dbReference type="EMBL" id="CP022198">
    <property type="protein sequence ID" value="AXA65126.1"/>
    <property type="molecule type" value="Genomic_DNA"/>
</dbReference>
<feature type="domain" description="TRAP C4-dicarboxylate transport system permease DctM subunit" evidence="3">
    <location>
        <begin position="1"/>
        <end position="53"/>
    </location>
</feature>
<dbReference type="GO" id="GO:0022857">
    <property type="term" value="F:transmembrane transporter activity"/>
    <property type="evidence" value="ECO:0007669"/>
    <property type="project" value="UniProtKB-UniRule"/>
</dbReference>
<evidence type="ECO:0000313" key="4">
    <source>
        <dbReference type="EMBL" id="AXA65126.1"/>
    </source>
</evidence>
<feature type="transmembrane region" description="Helical" evidence="2">
    <location>
        <begin position="12"/>
        <end position="36"/>
    </location>
</feature>
<gene>
    <name evidence="4" type="ORF">CE139_04675</name>
</gene>
<comment type="function">
    <text evidence="1">Part of the tripartite ATP-independent periplasmic (TRAP) transport system.</text>
</comment>
<evidence type="ECO:0000256" key="1">
    <source>
        <dbReference type="RuleBase" id="RU369079"/>
    </source>
</evidence>
<evidence type="ECO:0000259" key="3">
    <source>
        <dbReference type="Pfam" id="PF06808"/>
    </source>
</evidence>
<proteinExistence type="predicted"/>
<dbReference type="AlphaFoldDB" id="A0A2Z5A5E6"/>
<reference evidence="4 5" key="1">
    <citation type="submission" date="2017-06" db="EMBL/GenBank/DDBJ databases">
        <title>Evolution towards high GC content and high-temperature stress adaptation in endophytic Pseudomonas oryzihabitans impacted its plant-growth promoting traits.</title>
        <authorList>
            <person name="Nascimento F.X."/>
        </authorList>
    </citation>
    <scope>NUCLEOTIDE SEQUENCE [LARGE SCALE GENOMIC DNA]</scope>
    <source>
        <strain evidence="4 5">MS8</strain>
    </source>
</reference>
<name>A0A2Z5A5E6_9PSED</name>
<keyword evidence="1" id="KW-0813">Transport</keyword>
<evidence type="ECO:0000256" key="2">
    <source>
        <dbReference type="SAM" id="Phobius"/>
    </source>
</evidence>
<keyword evidence="1" id="KW-1003">Cell membrane</keyword>
<keyword evidence="2" id="KW-0812">Transmembrane</keyword>
<keyword evidence="1" id="KW-0997">Cell inner membrane</keyword>
<comment type="subcellular location">
    <subcellularLocation>
        <location evidence="1">Cell inner membrane</location>
        <topology evidence="1">Multi-pass membrane protein</topology>
    </subcellularLocation>
</comment>
<dbReference type="InterPro" id="IPR010656">
    <property type="entry name" value="DctM"/>
</dbReference>
<protein>
    <recommendedName>
        <fullName evidence="3">TRAP C4-dicarboxylate transport system permease DctM subunit domain-containing protein</fullName>
    </recommendedName>
</protein>
<dbReference type="GO" id="GO:0005886">
    <property type="term" value="C:plasma membrane"/>
    <property type="evidence" value="ECO:0007669"/>
    <property type="project" value="UniProtKB-SubCell"/>
</dbReference>
<evidence type="ECO:0000313" key="5">
    <source>
        <dbReference type="Proteomes" id="UP000250579"/>
    </source>
</evidence>
<organism evidence="4 5">
    <name type="scientific">Pseudomonas oryzihabitans</name>
    <dbReference type="NCBI Taxonomy" id="47885"/>
    <lineage>
        <taxon>Bacteria</taxon>
        <taxon>Pseudomonadati</taxon>
        <taxon>Pseudomonadota</taxon>
        <taxon>Gammaproteobacteria</taxon>
        <taxon>Pseudomonadales</taxon>
        <taxon>Pseudomonadaceae</taxon>
        <taxon>Pseudomonas</taxon>
    </lineage>
</organism>